<dbReference type="AlphaFoldDB" id="A0A2T7NC90"/>
<evidence type="ECO:0000256" key="6">
    <source>
        <dbReference type="ARBA" id="ARBA00022692"/>
    </source>
</evidence>
<evidence type="ECO:0000256" key="9">
    <source>
        <dbReference type="ARBA" id="ARBA00022989"/>
    </source>
</evidence>
<evidence type="ECO:0000256" key="3">
    <source>
        <dbReference type="ARBA" id="ARBA00004172"/>
    </source>
</evidence>
<evidence type="ECO:0000256" key="16">
    <source>
        <dbReference type="ARBA" id="ARBA00053950"/>
    </source>
</evidence>
<evidence type="ECO:0000256" key="17">
    <source>
        <dbReference type="ARBA" id="ARBA00060492"/>
    </source>
</evidence>
<keyword evidence="7" id="KW-0732">Signal</keyword>
<evidence type="ECO:0000256" key="20">
    <source>
        <dbReference type="PROSITE-ProRule" id="PRU00740"/>
    </source>
</evidence>
<comment type="similarity">
    <text evidence="5 20">Belongs to the LAMP family.</text>
</comment>
<dbReference type="GO" id="GO:0072594">
    <property type="term" value="P:establishment of protein localization to organelle"/>
    <property type="evidence" value="ECO:0007669"/>
    <property type="project" value="TreeGrafter"/>
</dbReference>
<keyword evidence="14" id="KW-0968">Cytoplasmic vesicle</keyword>
<keyword evidence="26" id="KW-1185">Reference proteome</keyword>
<reference evidence="25 26" key="1">
    <citation type="submission" date="2018-04" db="EMBL/GenBank/DDBJ databases">
        <title>The genome of golden apple snail Pomacea canaliculata provides insight into stress tolerance and invasive adaptation.</title>
        <authorList>
            <person name="Liu C."/>
            <person name="Liu B."/>
            <person name="Ren Y."/>
            <person name="Zhang Y."/>
            <person name="Wang H."/>
            <person name="Li S."/>
            <person name="Jiang F."/>
            <person name="Yin L."/>
            <person name="Zhang G."/>
            <person name="Qian W."/>
            <person name="Fan W."/>
        </authorList>
    </citation>
    <scope>NUCLEOTIDE SEQUENCE [LARGE SCALE GENOMIC DNA]</scope>
    <source>
        <strain evidence="25">SZHN2017</strain>
        <tissue evidence="25">Muscle</tissue>
    </source>
</reference>
<evidence type="ECO:0000259" key="24">
    <source>
        <dbReference type="Pfam" id="PF21222"/>
    </source>
</evidence>
<evidence type="ECO:0000259" key="23">
    <source>
        <dbReference type="Pfam" id="PF01299"/>
    </source>
</evidence>
<protein>
    <recommendedName>
        <fullName evidence="18">Lysosome-associated membrane glycoprotein 5</fullName>
    </recommendedName>
    <alternativeName>
        <fullName evidence="19">Lysosome-associated membrane protein 5</fullName>
    </alternativeName>
</protein>
<dbReference type="STRING" id="400727.A0A2T7NC90"/>
<evidence type="ECO:0000256" key="12">
    <source>
        <dbReference type="ARBA" id="ARBA00023180"/>
    </source>
</evidence>
<dbReference type="OMA" id="YCNIMEN"/>
<evidence type="ECO:0000256" key="13">
    <source>
        <dbReference type="ARBA" id="ARBA00023273"/>
    </source>
</evidence>
<dbReference type="InterPro" id="IPR048528">
    <property type="entry name" value="Lamp2-like_luminal"/>
</dbReference>
<evidence type="ECO:0000256" key="21">
    <source>
        <dbReference type="SAM" id="MobiDB-lite"/>
    </source>
</evidence>
<feature type="compositionally biased region" description="Low complexity" evidence="21">
    <location>
        <begin position="98"/>
        <end position="126"/>
    </location>
</feature>
<dbReference type="Proteomes" id="UP000245119">
    <property type="component" value="Linkage Group LG14"/>
</dbReference>
<keyword evidence="12" id="KW-0325">Glycoprotein</keyword>
<evidence type="ECO:0000256" key="8">
    <source>
        <dbReference type="ARBA" id="ARBA00022753"/>
    </source>
</evidence>
<feature type="transmembrane region" description="Helical" evidence="22">
    <location>
        <begin position="327"/>
        <end position="349"/>
    </location>
</feature>
<evidence type="ECO:0000256" key="11">
    <source>
        <dbReference type="ARBA" id="ARBA00023136"/>
    </source>
</evidence>
<feature type="domain" description="Lysosome-associated membrane glycoprotein 2-like luminal" evidence="23">
    <location>
        <begin position="136"/>
        <end position="303"/>
    </location>
</feature>
<dbReference type="Gene3D" id="2.40.160.110">
    <property type="match status" value="2"/>
</dbReference>
<dbReference type="GO" id="GO:0005886">
    <property type="term" value="C:plasma membrane"/>
    <property type="evidence" value="ECO:0007669"/>
    <property type="project" value="UniProtKB-SubCell"/>
</dbReference>
<comment type="caution">
    <text evidence="20">Lacks conserved residue(s) required for the propagation of feature annotation.</text>
</comment>
<keyword evidence="6 20" id="KW-0812">Transmembrane</keyword>
<dbReference type="GO" id="GO:0005765">
    <property type="term" value="C:lysosomal membrane"/>
    <property type="evidence" value="ECO:0007669"/>
    <property type="project" value="TreeGrafter"/>
</dbReference>
<dbReference type="PROSITE" id="PS51407">
    <property type="entry name" value="LAMP_3"/>
    <property type="match status" value="1"/>
</dbReference>
<name>A0A2T7NC90_POMCA</name>
<comment type="subcellular location">
    <subcellularLocation>
        <location evidence="4">Cell projection</location>
        <location evidence="4">Dendrite</location>
    </subcellularLocation>
    <subcellularLocation>
        <location evidence="17">Cell projection</location>
        <location evidence="17">Growth cone membrane</location>
        <topology evidence="17">Single-pass type I membrane protein</topology>
    </subcellularLocation>
    <subcellularLocation>
        <location evidence="15">Cytoplasmic vesicle</location>
        <location evidence="15">Secretory vesicle</location>
        <location evidence="15">Synaptic vesicle membrane</location>
        <topology evidence="15">Single-pass type I membrane protein</topology>
    </subcellularLocation>
    <subcellularLocation>
        <location evidence="2">Early endosome membrane</location>
        <topology evidence="2">Single-pass type I membrane protein</topology>
    </subcellularLocation>
    <subcellularLocation>
        <location evidence="1">Endoplasmic reticulum-Golgi intermediate compartment membrane</location>
        <topology evidence="1">Single-pass type I membrane protein</topology>
    </subcellularLocation>
    <subcellularLocation>
        <location evidence="20">Membrane</location>
        <topology evidence="20">Single-pass type I membrane protein</topology>
    </subcellularLocation>
    <subcellularLocation>
        <location evidence="3">Recycling endosome</location>
    </subcellularLocation>
</comment>
<accession>A0A2T7NC90</accession>
<dbReference type="EMBL" id="PZQS01000014">
    <property type="protein sequence ID" value="PVD18790.1"/>
    <property type="molecule type" value="Genomic_DNA"/>
</dbReference>
<comment type="caution">
    <text evidence="25">The sequence shown here is derived from an EMBL/GenBank/DDBJ whole genome shotgun (WGS) entry which is preliminary data.</text>
</comment>
<keyword evidence="11 20" id="KW-0472">Membrane</keyword>
<evidence type="ECO:0000313" key="25">
    <source>
        <dbReference type="EMBL" id="PVD18790.1"/>
    </source>
</evidence>
<comment type="function">
    <text evidence="16">Plays a role in short-term synaptic plasticity in a subset of GABAergic neurons in the brain.</text>
</comment>
<evidence type="ECO:0000256" key="14">
    <source>
        <dbReference type="ARBA" id="ARBA00023329"/>
    </source>
</evidence>
<dbReference type="InterPro" id="IPR048524">
    <property type="entry name" value="Lamp2-like_TM"/>
</dbReference>
<keyword evidence="8" id="KW-0967">Endosome</keyword>
<proteinExistence type="inferred from homology"/>
<feature type="region of interest" description="Disordered" evidence="21">
    <location>
        <begin position="88"/>
        <end position="131"/>
    </location>
</feature>
<sequence length="362" mass="39476">MFLFVPRDALNNTEFTNETVVEDAPAFLELSSPETSFECDSPQNFSYVTNTTDPNFTYIVTQVVSMLRVQAFNLENSTFSQAERCAQDGFSTEAPPANETTTVSNETTTVSNETTTVEPTTPTTLAPIPPAPPAEPNTYVVNSANATCIVLRAIITFNNITYEKRNGNETTLATVSVPIPLMNTTANNTVVEGNCFYGNNEQLLNITFNENMNLLMVFSRLSDGTNNDYSVKQIQLTVRSLDSVYFPDAANQTASITAANMNITSDFMKGQASGSYKCDAKVTETLSGGVIFETTNLQYKAFNSDNSTDFPSDNIYECSADEKSNSIVPIVVGASLAGLVVIVLIAYLIGRRRSRRTGYESV</sequence>
<keyword evidence="10" id="KW-0770">Synapse</keyword>
<gene>
    <name evidence="25" type="ORF">C0Q70_21342</name>
</gene>
<keyword evidence="9 22" id="KW-1133">Transmembrane helix</keyword>
<feature type="domain" description="Lysosome-associated membrane glycoprotein 2-like transmembrane" evidence="24">
    <location>
        <begin position="328"/>
        <end position="359"/>
    </location>
</feature>
<dbReference type="PANTHER" id="PTHR11506:SF35">
    <property type="entry name" value="LYSOSOME-ASSOCIATED MEMBRANE GLYCOPROTEIN 5"/>
    <property type="match status" value="1"/>
</dbReference>
<keyword evidence="13" id="KW-0966">Cell projection</keyword>
<evidence type="ECO:0000256" key="4">
    <source>
        <dbReference type="ARBA" id="ARBA00004279"/>
    </source>
</evidence>
<dbReference type="PANTHER" id="PTHR11506">
    <property type="entry name" value="LYSOSOME-ASSOCIATED MEMBRANE GLYCOPROTEIN"/>
    <property type="match status" value="1"/>
</dbReference>
<evidence type="ECO:0000256" key="18">
    <source>
        <dbReference type="ARBA" id="ARBA00074379"/>
    </source>
</evidence>
<evidence type="ECO:0000256" key="1">
    <source>
        <dbReference type="ARBA" id="ARBA00004151"/>
    </source>
</evidence>
<organism evidence="25 26">
    <name type="scientific">Pomacea canaliculata</name>
    <name type="common">Golden apple snail</name>
    <dbReference type="NCBI Taxonomy" id="400727"/>
    <lineage>
        <taxon>Eukaryota</taxon>
        <taxon>Metazoa</taxon>
        <taxon>Spiralia</taxon>
        <taxon>Lophotrochozoa</taxon>
        <taxon>Mollusca</taxon>
        <taxon>Gastropoda</taxon>
        <taxon>Caenogastropoda</taxon>
        <taxon>Architaenioglossa</taxon>
        <taxon>Ampullarioidea</taxon>
        <taxon>Ampullariidae</taxon>
        <taxon>Pomacea</taxon>
    </lineage>
</organism>
<evidence type="ECO:0000256" key="19">
    <source>
        <dbReference type="ARBA" id="ARBA00076257"/>
    </source>
</evidence>
<evidence type="ECO:0000256" key="10">
    <source>
        <dbReference type="ARBA" id="ARBA00023018"/>
    </source>
</evidence>
<dbReference type="OrthoDB" id="6232933at2759"/>
<evidence type="ECO:0000256" key="15">
    <source>
        <dbReference type="ARBA" id="ARBA00029428"/>
    </source>
</evidence>
<dbReference type="Pfam" id="PF01299">
    <property type="entry name" value="Lamp2-like_luminal"/>
    <property type="match status" value="1"/>
</dbReference>
<evidence type="ECO:0000256" key="7">
    <source>
        <dbReference type="ARBA" id="ARBA00022729"/>
    </source>
</evidence>
<evidence type="ECO:0000313" key="26">
    <source>
        <dbReference type="Proteomes" id="UP000245119"/>
    </source>
</evidence>
<dbReference type="InterPro" id="IPR002000">
    <property type="entry name" value="Lysosome-assoc_membr_glycop"/>
</dbReference>
<dbReference type="CDD" id="cd12087">
    <property type="entry name" value="TM_EGFR-like"/>
    <property type="match status" value="1"/>
</dbReference>
<dbReference type="Pfam" id="PF21222">
    <property type="entry name" value="Lamp2_2nd"/>
    <property type="match status" value="1"/>
</dbReference>
<evidence type="ECO:0000256" key="2">
    <source>
        <dbReference type="ARBA" id="ARBA00004158"/>
    </source>
</evidence>
<evidence type="ECO:0000256" key="5">
    <source>
        <dbReference type="ARBA" id="ARBA00009644"/>
    </source>
</evidence>
<evidence type="ECO:0000256" key="22">
    <source>
        <dbReference type="SAM" id="Phobius"/>
    </source>
</evidence>
<dbReference type="GO" id="GO:0031902">
    <property type="term" value="C:late endosome membrane"/>
    <property type="evidence" value="ECO:0007669"/>
    <property type="project" value="TreeGrafter"/>
</dbReference>